<dbReference type="Pfam" id="PF11227">
    <property type="entry name" value="DUF3025"/>
    <property type="match status" value="1"/>
</dbReference>
<keyword evidence="2" id="KW-1185">Reference proteome</keyword>
<evidence type="ECO:0000313" key="1">
    <source>
        <dbReference type="EMBL" id="AFC85971.1"/>
    </source>
</evidence>
<evidence type="ECO:0008006" key="3">
    <source>
        <dbReference type="Google" id="ProtNLM"/>
    </source>
</evidence>
<dbReference type="Proteomes" id="UP000005234">
    <property type="component" value="Chromosome"/>
</dbReference>
<organism evidence="1 2">
    <name type="scientific">Frateuria aurantia (strain ATCC 33424 / DSM 6220 / KCTC 2777 / LMG 1558 / NBRC 3245 / NCIMB 13370)</name>
    <name type="common">Acetobacter aurantius</name>
    <dbReference type="NCBI Taxonomy" id="767434"/>
    <lineage>
        <taxon>Bacteria</taxon>
        <taxon>Pseudomonadati</taxon>
        <taxon>Pseudomonadota</taxon>
        <taxon>Gammaproteobacteria</taxon>
        <taxon>Lysobacterales</taxon>
        <taxon>Rhodanobacteraceae</taxon>
        <taxon>Frateuria</taxon>
    </lineage>
</organism>
<protein>
    <recommendedName>
        <fullName evidence="3">DUF3025 domain-containing protein</fullName>
    </recommendedName>
</protein>
<dbReference type="eggNOG" id="ENOG502ZBX5">
    <property type="taxonomic scope" value="Bacteria"/>
</dbReference>
<name>H8L6I2_FRAAD</name>
<dbReference type="RefSeq" id="WP_014402976.1">
    <property type="nucleotide sequence ID" value="NC_017033.1"/>
</dbReference>
<accession>H8L6I2</accession>
<reference evidence="1" key="1">
    <citation type="submission" date="2012-02" db="EMBL/GenBank/DDBJ databases">
        <title>The complete genome of Frateuria aurantia DSM 6220.</title>
        <authorList>
            <consortium name="US DOE Joint Genome Institute (JGI-PGF)"/>
            <person name="Lucas S."/>
            <person name="Copeland A."/>
            <person name="Lapidus A."/>
            <person name="Glavina del Rio T."/>
            <person name="Dalin E."/>
            <person name="Tice H."/>
            <person name="Bruce D."/>
            <person name="Goodwin L."/>
            <person name="Pitluck S."/>
            <person name="Peters L."/>
            <person name="Ovchinnikova G."/>
            <person name="Teshima H."/>
            <person name="Kyrpides N."/>
            <person name="Mavromatis K."/>
            <person name="Ivanova N."/>
            <person name="Brettin T."/>
            <person name="Detter J.C."/>
            <person name="Han C."/>
            <person name="Larimer F."/>
            <person name="Land M."/>
            <person name="Hauser L."/>
            <person name="Markowitz V."/>
            <person name="Cheng J.-F."/>
            <person name="Hugenholtz P."/>
            <person name="Woyke T."/>
            <person name="Wu D."/>
            <person name="Brambilla E."/>
            <person name="Klenk H.-P."/>
            <person name="Eisen J.A."/>
        </authorList>
    </citation>
    <scope>NUCLEOTIDE SEQUENCE</scope>
    <source>
        <strain evidence="1">DSM 6220</strain>
    </source>
</reference>
<dbReference type="AlphaFoldDB" id="H8L6I2"/>
<proteinExistence type="predicted"/>
<dbReference type="KEGG" id="fau:Fraau_1552"/>
<dbReference type="HOGENOM" id="CLU_067037_0_0_6"/>
<dbReference type="InterPro" id="IPR021390">
    <property type="entry name" value="DUF3025"/>
</dbReference>
<dbReference type="EMBL" id="CP003350">
    <property type="protein sequence ID" value="AFC85971.1"/>
    <property type="molecule type" value="Genomic_DNA"/>
</dbReference>
<dbReference type="STRING" id="767434.Fraau_1552"/>
<gene>
    <name evidence="1" type="ordered locus">Fraau_1552</name>
</gene>
<sequence>MRFRAPEREAVNPAVFRRPPLRDWLGDHADWLMGPDWPDAGQLTAALPMPGLRFVRQDAALLADGLHYEARIALHGAIATRPENWHDLFNALIWLRYPGLKQALNLQQMLEIDKVGARTRSRVQCALTHFDEAGVMVRLRDPALLALWDRHDWAGLFLDQREAWRDGRIECRIFGHALLEHALVSGALLVGKAMVVLDQRPVWPADTSLAAILASEIADGRQLRDPQALRPLPLSGIAGWYKDDPGVDFYRQAPCFRPLRPGRAYPSPILAGAD</sequence>
<dbReference type="OrthoDB" id="5292474at2"/>
<evidence type="ECO:0000313" key="2">
    <source>
        <dbReference type="Proteomes" id="UP000005234"/>
    </source>
</evidence>